<keyword evidence="1" id="KW-0472">Membrane</keyword>
<evidence type="ECO:0000256" key="1">
    <source>
        <dbReference type="SAM" id="Phobius"/>
    </source>
</evidence>
<geneLocation type="mitochondrion" evidence="2"/>
<proteinExistence type="predicted"/>
<evidence type="ECO:0000313" key="2">
    <source>
        <dbReference type="EMBL" id="QXT44853.1"/>
    </source>
</evidence>
<sequence>MSIMTYVFKFNRLIFLLLGLELLALGLIFFFSFNFSFLIFFYFLCFVVLSSVTGLFVFVCCLKGYGSDRSFLFLEFDFGFCRIKMIIT</sequence>
<accession>A0A8F6U4F1</accession>
<gene>
    <name evidence="2" type="primary">nad4l</name>
</gene>
<protein>
    <submittedName>
        <fullName evidence="2">NADH dehydrogenase subunit 4L</fullName>
    </submittedName>
</protein>
<keyword evidence="1" id="KW-0812">Transmembrane</keyword>
<feature type="transmembrane region" description="Helical" evidence="1">
    <location>
        <begin position="12"/>
        <end position="33"/>
    </location>
</feature>
<organism evidence="2">
    <name type="scientific">Crassicauda sp. Ningbo-2019</name>
    <dbReference type="NCBI Taxonomy" id="2860933"/>
    <lineage>
        <taxon>Eukaryota</taxon>
        <taxon>Metazoa</taxon>
        <taxon>Ecdysozoa</taxon>
        <taxon>Nematoda</taxon>
        <taxon>Chromadorea</taxon>
        <taxon>Rhabditida</taxon>
        <taxon>Spirurina</taxon>
        <taxon>Spiruromorpha</taxon>
        <taxon>Habronematoidea</taxon>
        <taxon>Tetrameridae</taxon>
        <taxon>Crassicauda</taxon>
    </lineage>
</organism>
<reference evidence="2" key="1">
    <citation type="submission" date="2021-05" db="EMBL/GenBank/DDBJ databases">
        <title>the complete mitochondrial genome sequence of Crassicauda sp.</title>
        <authorList>
            <person name="Qiao y."/>
        </authorList>
    </citation>
    <scope>NUCLEOTIDE SEQUENCE</scope>
    <source>
        <strain evidence="2">Ningbo-2019</strain>
    </source>
</reference>
<dbReference type="EMBL" id="MZ222136">
    <property type="protein sequence ID" value="QXT44853.1"/>
    <property type="molecule type" value="Genomic_DNA"/>
</dbReference>
<keyword evidence="1" id="KW-1133">Transmembrane helix</keyword>
<keyword evidence="2" id="KW-0496">Mitochondrion</keyword>
<name>A0A8F6U4F1_9BILA</name>
<dbReference type="Gene3D" id="1.10.287.3510">
    <property type="match status" value="1"/>
</dbReference>
<dbReference type="AlphaFoldDB" id="A0A8F6U4F1"/>
<feature type="transmembrane region" description="Helical" evidence="1">
    <location>
        <begin position="39"/>
        <end position="62"/>
    </location>
</feature>